<name>A0A6C0HVY0_9ZZZZ</name>
<reference evidence="1" key="1">
    <citation type="journal article" date="2020" name="Nature">
        <title>Giant virus diversity and host interactions through global metagenomics.</title>
        <authorList>
            <person name="Schulz F."/>
            <person name="Roux S."/>
            <person name="Paez-Espino D."/>
            <person name="Jungbluth S."/>
            <person name="Walsh D.A."/>
            <person name="Denef V.J."/>
            <person name="McMahon K.D."/>
            <person name="Konstantinidis K.T."/>
            <person name="Eloe-Fadrosh E.A."/>
            <person name="Kyrpides N.C."/>
            <person name="Woyke T."/>
        </authorList>
    </citation>
    <scope>NUCLEOTIDE SEQUENCE</scope>
    <source>
        <strain evidence="1">GVMAG-M-3300023184-178</strain>
    </source>
</reference>
<sequence>MALSTLTSSYPQGMGSYNNRSNIGGYVTWKGAGIGSNPVAVTAGNIRPLTNRDYTNITPGPTPINPSCAGRFSFVKRNFLPRPLKWAYRKGTTTPIPPQIVEDPDNPGTYITLNSPYSCLTNRESKTSKSYSLIGQTIDRPGQFSIKPNMPSAAVPAVEIDGTIQMDKNCKTCDGIGLVSNVYPEPTYLSNNPQNVCTNFLGQKTSPQTSYCCNQPRNALLRVRPASTNLKKNYYTTLQQYRQNRCQTYDQKIFNFYSPAIATTLSKEGADVESLANLYVGNCYPNTGNNQSQVELVTAAYQYSVTQGYISIADQIKFNSLNITTLAEYINYLSTLSPESNGAQATTIFNNYISNPYIGMGFSGPSNPNGCKLVIYKPSNPQFAVEGGVSSSTRTMKLAVDTAEKAVYNQNLLSGSASYIPNVNGQPFVPFIYKNKTPKCKPNPYYPFMYVPVDNPKTCFPGSNDYMDKAVINLGNLSWGPSVANNGISTSWSGYTPRH</sequence>
<dbReference type="EMBL" id="MN740028">
    <property type="protein sequence ID" value="QHT84898.1"/>
    <property type="molecule type" value="Genomic_DNA"/>
</dbReference>
<proteinExistence type="predicted"/>
<dbReference type="AlphaFoldDB" id="A0A6C0HVY0"/>
<protein>
    <submittedName>
        <fullName evidence="1">Uncharacterized protein</fullName>
    </submittedName>
</protein>
<organism evidence="1">
    <name type="scientific">viral metagenome</name>
    <dbReference type="NCBI Taxonomy" id="1070528"/>
    <lineage>
        <taxon>unclassified sequences</taxon>
        <taxon>metagenomes</taxon>
        <taxon>organismal metagenomes</taxon>
    </lineage>
</organism>
<accession>A0A6C0HVY0</accession>
<evidence type="ECO:0000313" key="1">
    <source>
        <dbReference type="EMBL" id="QHT84898.1"/>
    </source>
</evidence>